<name>M2XJL0_GALSU</name>
<dbReference type="InterPro" id="IPR037284">
    <property type="entry name" value="SUF_FeS_clus_asmbl_SufBD_sf"/>
</dbReference>
<dbReference type="GO" id="GO:0016226">
    <property type="term" value="P:iron-sulfur cluster assembly"/>
    <property type="evidence" value="ECO:0007669"/>
    <property type="project" value="InterPro"/>
</dbReference>
<dbReference type="InterPro" id="IPR000825">
    <property type="entry name" value="SUF_FeS_clus_asmbl_SufBD_core"/>
</dbReference>
<keyword evidence="4" id="KW-0472">Membrane</keyword>
<dbReference type="PANTHER" id="PTHR43575">
    <property type="entry name" value="PROTEIN ABCI7, CHLOROPLASTIC"/>
    <property type="match status" value="1"/>
</dbReference>
<evidence type="ECO:0000256" key="1">
    <source>
        <dbReference type="ARBA" id="ARBA00044134"/>
    </source>
</evidence>
<gene>
    <name evidence="4" type="ORF">Gasu_24480</name>
</gene>
<dbReference type="KEGG" id="gsl:Gasu_24480"/>
<dbReference type="PANTHER" id="PTHR43575:SF1">
    <property type="entry name" value="PROTEIN ABCI7, CHLOROPLASTIC"/>
    <property type="match status" value="1"/>
</dbReference>
<proteinExistence type="predicted"/>
<keyword evidence="5" id="KW-1185">Reference proteome</keyword>
<keyword evidence="4" id="KW-0812">Transmembrane</keyword>
<dbReference type="NCBIfam" id="TIGR01981">
    <property type="entry name" value="sufD"/>
    <property type="match status" value="1"/>
</dbReference>
<dbReference type="InterPro" id="IPR045595">
    <property type="entry name" value="SufBD_N"/>
</dbReference>
<dbReference type="OMA" id="AEMDNKP"/>
<dbReference type="Gramene" id="EME30302">
    <property type="protein sequence ID" value="EME30302"/>
    <property type="gene ID" value="Gasu_24480"/>
</dbReference>
<sequence>MKSEEMCWREICFVPCLSQGNEKLLVQRETRFLSSFPYGYSLHPRKCTEFNKRKSPLVTTRKRPTTLTTFMSSSTIQESAKQTEDKTWLQSILDCRESTANHEDTAVLNSLHREAEEELKTRLRIPGRKDELWRFTNLRNLFLTRFQTSSHRVDNQLLESLFEKDVQSQRVVLVDGVFDPFLSNISNIPDRIFIGSVTELDVERQRWIYELTKKGETGIQETNIFGAINLASFRDITIVWIPQDVSLQDYIHLCCYSSNCLNSSFYGISHPRIVVVVEGGSHVKILQHHFGASGGYLDNFATSISIGDSATLEYYIVNECPKDALWLGSLNAQLEQYCTFQFRFLSSGSKVGRLTMTTDLVGRESNTSLHGLAIANEERTLDFHSFVDHRVPSCHSEQLQRNLVADRSQCVFRGLVKIRREAPHTCAHQLCRSMLLSNRAQTKTMPMLEIANDEVECSHGATVSEIEEDELFYLLSRGIPEWDARVLLVRSFSLELLKEFPFPSIVARMESLIAQVVNNSKEEKVIEADTVEEGQWDWTT</sequence>
<dbReference type="STRING" id="130081.M2XJL0"/>
<dbReference type="EMBL" id="KB454501">
    <property type="protein sequence ID" value="EME30302.1"/>
    <property type="molecule type" value="Genomic_DNA"/>
</dbReference>
<dbReference type="OrthoDB" id="2510at2759"/>
<dbReference type="eggNOG" id="ENOG502QSI1">
    <property type="taxonomic scope" value="Eukaryota"/>
</dbReference>
<dbReference type="Proteomes" id="UP000030680">
    <property type="component" value="Unassembled WGS sequence"/>
</dbReference>
<dbReference type="InterPro" id="IPR055346">
    <property type="entry name" value="Fe-S_cluster_assembly_SufBD"/>
</dbReference>
<accession>M2XJL0</accession>
<dbReference type="GeneID" id="17089038"/>
<evidence type="ECO:0000313" key="5">
    <source>
        <dbReference type="Proteomes" id="UP000030680"/>
    </source>
</evidence>
<feature type="domain" description="SUF system FeS cluster assembly SufBD N-terminal" evidence="3">
    <location>
        <begin position="97"/>
        <end position="252"/>
    </location>
</feature>
<dbReference type="RefSeq" id="XP_005706822.1">
    <property type="nucleotide sequence ID" value="XM_005706765.1"/>
</dbReference>
<feature type="domain" description="SUF system FeS cluster assembly SufBD core" evidence="2">
    <location>
        <begin position="267"/>
        <end position="492"/>
    </location>
</feature>
<evidence type="ECO:0000259" key="3">
    <source>
        <dbReference type="Pfam" id="PF19295"/>
    </source>
</evidence>
<dbReference type="AlphaFoldDB" id="M2XJL0"/>
<dbReference type="InterPro" id="IPR011542">
    <property type="entry name" value="SUF_FeS_clus_asmbl_SufD"/>
</dbReference>
<dbReference type="SUPFAM" id="SSF101960">
    <property type="entry name" value="Stabilizer of iron transporter SufD"/>
    <property type="match status" value="1"/>
</dbReference>
<evidence type="ECO:0000259" key="2">
    <source>
        <dbReference type="Pfam" id="PF01458"/>
    </source>
</evidence>
<dbReference type="Pfam" id="PF01458">
    <property type="entry name" value="SUFBD_core"/>
    <property type="match status" value="1"/>
</dbReference>
<dbReference type="Pfam" id="PF19295">
    <property type="entry name" value="SufBD_N"/>
    <property type="match status" value="1"/>
</dbReference>
<reference evidence="5" key="1">
    <citation type="journal article" date="2013" name="Science">
        <title>Gene transfer from bacteria and archaea facilitated evolution of an extremophilic eukaryote.</title>
        <authorList>
            <person name="Schonknecht G."/>
            <person name="Chen W.H."/>
            <person name="Ternes C.M."/>
            <person name="Barbier G.G."/>
            <person name="Shrestha R.P."/>
            <person name="Stanke M."/>
            <person name="Brautigam A."/>
            <person name="Baker B.J."/>
            <person name="Banfield J.F."/>
            <person name="Garavito R.M."/>
            <person name="Carr K."/>
            <person name="Wilkerson C."/>
            <person name="Rensing S.A."/>
            <person name="Gagneul D."/>
            <person name="Dickenson N.E."/>
            <person name="Oesterhelt C."/>
            <person name="Lercher M.J."/>
            <person name="Weber A.P."/>
        </authorList>
    </citation>
    <scope>NUCLEOTIDE SEQUENCE [LARGE SCALE GENOMIC DNA]</scope>
    <source>
        <strain evidence="5">074W</strain>
    </source>
</reference>
<protein>
    <recommendedName>
        <fullName evidence="1">Iron-sulfur cluster assembly SufBD family protein ycf24</fullName>
    </recommendedName>
</protein>
<evidence type="ECO:0000313" key="4">
    <source>
        <dbReference type="EMBL" id="EME30302.1"/>
    </source>
</evidence>
<organism evidence="4 5">
    <name type="scientific">Galdieria sulphuraria</name>
    <name type="common">Red alga</name>
    <dbReference type="NCBI Taxonomy" id="130081"/>
    <lineage>
        <taxon>Eukaryota</taxon>
        <taxon>Rhodophyta</taxon>
        <taxon>Bangiophyceae</taxon>
        <taxon>Galdieriales</taxon>
        <taxon>Galdieriaceae</taxon>
        <taxon>Galdieria</taxon>
    </lineage>
</organism>